<gene>
    <name evidence="2" type="ORF">EVJ48_03955</name>
</gene>
<sequence length="167" mass="19408">MKKIKNKRSIILILLSLTSACILFYGLIPSISYFYKLNKSYTYEKNTIRQLKINIKKDNKIKTIKFTAGKHEFYSYMVSFLSYARYLKENGFNIGISIQKTENRKNVQDVYLKITNFTVALSNFSDIDALFSLIKTLKSFPFEIKKINIKSGRKIDAIINAELIGFK</sequence>
<keyword evidence="1" id="KW-0472">Membrane</keyword>
<name>A0A520XET0_9DELT</name>
<dbReference type="PROSITE" id="PS51257">
    <property type="entry name" value="PROKAR_LIPOPROTEIN"/>
    <property type="match status" value="1"/>
</dbReference>
<dbReference type="Proteomes" id="UP000322454">
    <property type="component" value="Unassembled WGS sequence"/>
</dbReference>
<feature type="transmembrane region" description="Helical" evidence="1">
    <location>
        <begin position="12"/>
        <end position="35"/>
    </location>
</feature>
<keyword evidence="1" id="KW-0812">Transmembrane</keyword>
<comment type="caution">
    <text evidence="2">The sequence shown here is derived from an EMBL/GenBank/DDBJ whole genome shotgun (WGS) entry which is preliminary data.</text>
</comment>
<keyword evidence="1" id="KW-1133">Transmembrane helix</keyword>
<reference evidence="2 3" key="1">
    <citation type="submission" date="2019-01" db="EMBL/GenBank/DDBJ databases">
        <title>Insights into ecological role of a new deltaproteobacterial order Candidatus Sinidesulfobacterales (Sva0485) by metagenomics and metatranscriptomics.</title>
        <authorList>
            <person name="Tan S."/>
            <person name="Liu J."/>
            <person name="Fang Y."/>
            <person name="Hedlund B."/>
            <person name="Lian Z.-H."/>
            <person name="Huang L.-Y."/>
            <person name="Li J.-T."/>
            <person name="Huang L.-N."/>
            <person name="Li W.-J."/>
            <person name="Jiang H.-C."/>
            <person name="Dong H.-L."/>
            <person name="Shu W.-S."/>
        </authorList>
    </citation>
    <scope>NUCLEOTIDE SEQUENCE [LARGE SCALE GENOMIC DNA]</scope>
    <source>
        <strain evidence="2">AP4</strain>
    </source>
</reference>
<evidence type="ECO:0000313" key="3">
    <source>
        <dbReference type="Proteomes" id="UP000322454"/>
    </source>
</evidence>
<dbReference type="EMBL" id="SHMQ01000007">
    <property type="protein sequence ID" value="RZV39672.1"/>
    <property type="molecule type" value="Genomic_DNA"/>
</dbReference>
<organism evidence="2 3">
    <name type="scientific">Candidatus Acidulodesulfobacterium acidiphilum</name>
    <dbReference type="NCBI Taxonomy" id="2597224"/>
    <lineage>
        <taxon>Bacteria</taxon>
        <taxon>Deltaproteobacteria</taxon>
        <taxon>Candidatus Acidulodesulfobacterales</taxon>
        <taxon>Candidatus Acidulodesulfobacterium</taxon>
    </lineage>
</organism>
<evidence type="ECO:0000256" key="1">
    <source>
        <dbReference type="SAM" id="Phobius"/>
    </source>
</evidence>
<protein>
    <submittedName>
        <fullName evidence="2">Uncharacterized protein</fullName>
    </submittedName>
</protein>
<dbReference type="AlphaFoldDB" id="A0A520XET0"/>
<accession>A0A520XET0</accession>
<proteinExistence type="predicted"/>
<evidence type="ECO:0000313" key="2">
    <source>
        <dbReference type="EMBL" id="RZV39672.1"/>
    </source>
</evidence>